<sequence length="103" mass="11113">MTRLLNFLGIARKAGKLTLGFTATAQAATGGKLSLVLLATNTSPHTKEKIARLCRAHHVRMYCIAEQEELGRALGKKTLAVVGVLTPEMAKAIEKQLLAARME</sequence>
<comment type="caution">
    <text evidence="2">The sequence shown here is derived from an EMBL/GenBank/DDBJ whole genome shotgun (WGS) entry which is preliminary data.</text>
</comment>
<dbReference type="InterPro" id="IPR029064">
    <property type="entry name" value="Ribosomal_eL30-like_sf"/>
</dbReference>
<protein>
    <submittedName>
        <fullName evidence="2">Ribosomal L7Ae/L30e/S12e/Gadd45 family protein</fullName>
    </submittedName>
</protein>
<dbReference type="SUPFAM" id="SSF55315">
    <property type="entry name" value="L30e-like"/>
    <property type="match status" value="1"/>
</dbReference>
<keyword evidence="3" id="KW-1185">Reference proteome</keyword>
<dbReference type="Proteomes" id="UP000657177">
    <property type="component" value="Unassembled WGS sequence"/>
</dbReference>
<evidence type="ECO:0000313" key="3">
    <source>
        <dbReference type="Proteomes" id="UP000657177"/>
    </source>
</evidence>
<dbReference type="AlphaFoldDB" id="A0A8J6LJG8"/>
<evidence type="ECO:0000313" key="2">
    <source>
        <dbReference type="EMBL" id="MBA2133846.1"/>
    </source>
</evidence>
<organism evidence="2 3">
    <name type="scientific">Capillibacterium thermochitinicola</name>
    <dbReference type="NCBI Taxonomy" id="2699427"/>
    <lineage>
        <taxon>Bacteria</taxon>
        <taxon>Bacillati</taxon>
        <taxon>Bacillota</taxon>
        <taxon>Capillibacterium</taxon>
    </lineage>
</organism>
<dbReference type="RefSeq" id="WP_181340311.1">
    <property type="nucleotide sequence ID" value="NZ_JAAKDE010000023.1"/>
</dbReference>
<dbReference type="Gene3D" id="3.30.1330.30">
    <property type="match status" value="1"/>
</dbReference>
<evidence type="ECO:0000259" key="1">
    <source>
        <dbReference type="Pfam" id="PF01248"/>
    </source>
</evidence>
<gene>
    <name evidence="2" type="ORF">G5B42_09915</name>
</gene>
<dbReference type="EMBL" id="JAAKDE010000023">
    <property type="protein sequence ID" value="MBA2133846.1"/>
    <property type="molecule type" value="Genomic_DNA"/>
</dbReference>
<name>A0A8J6LJG8_9FIRM</name>
<proteinExistence type="predicted"/>
<feature type="domain" description="Ribosomal protein eL8/eL30/eS12/Gadd45" evidence="1">
    <location>
        <begin position="8"/>
        <end position="86"/>
    </location>
</feature>
<dbReference type="Pfam" id="PF01248">
    <property type="entry name" value="Ribosomal_L7Ae"/>
    <property type="match status" value="1"/>
</dbReference>
<accession>A0A8J6LJG8</accession>
<dbReference type="InterPro" id="IPR004038">
    <property type="entry name" value="Ribosomal_eL8/eL30/eS12/Gad45"/>
</dbReference>
<reference evidence="2" key="1">
    <citation type="submission" date="2020-06" db="EMBL/GenBank/DDBJ databases">
        <title>Novel chitinolytic bacterium.</title>
        <authorList>
            <person name="Ungkulpasvich U."/>
            <person name="Kosugi A."/>
            <person name="Uke A."/>
        </authorList>
    </citation>
    <scope>NUCLEOTIDE SEQUENCE</scope>
    <source>
        <strain evidence="2">UUS1-1</strain>
    </source>
</reference>